<feature type="compositionally biased region" description="Low complexity" evidence="2">
    <location>
        <begin position="313"/>
        <end position="325"/>
    </location>
</feature>
<evidence type="ECO:0000256" key="3">
    <source>
        <dbReference type="SAM" id="Phobius"/>
    </source>
</evidence>
<dbReference type="Proteomes" id="UP000258522">
    <property type="component" value="Unassembled WGS sequence"/>
</dbReference>
<evidence type="ECO:0000313" key="5">
    <source>
        <dbReference type="EMBL" id="RFD24632.1"/>
    </source>
</evidence>
<evidence type="ECO:0000256" key="2">
    <source>
        <dbReference type="SAM" id="MobiDB-lite"/>
    </source>
</evidence>
<protein>
    <submittedName>
        <fullName evidence="5">PPE family protein</fullName>
    </submittedName>
</protein>
<feature type="compositionally biased region" description="Low complexity" evidence="2">
    <location>
        <begin position="338"/>
        <end position="349"/>
    </location>
</feature>
<accession>A0A3E1HDV2</accession>
<keyword evidence="3" id="KW-0472">Membrane</keyword>
<dbReference type="OrthoDB" id="4753487at2"/>
<dbReference type="PANTHER" id="PTHR46766">
    <property type="entry name" value="GLUTAMINE-RICH PROTEIN 2"/>
    <property type="match status" value="1"/>
</dbReference>
<dbReference type="PANTHER" id="PTHR46766:SF1">
    <property type="entry name" value="GLUTAMINE-RICH PROTEIN 2"/>
    <property type="match status" value="1"/>
</dbReference>
<feature type="transmembrane region" description="Helical" evidence="3">
    <location>
        <begin position="244"/>
        <end position="267"/>
    </location>
</feature>
<dbReference type="Gene3D" id="1.20.1260.20">
    <property type="entry name" value="PPE superfamily"/>
    <property type="match status" value="1"/>
</dbReference>
<reference evidence="5 6" key="1">
    <citation type="submission" date="2018-07" db="EMBL/GenBank/DDBJ databases">
        <title>Whole genome sequence of Mycobacterium uberis.</title>
        <authorList>
            <person name="Benjak A."/>
        </authorList>
    </citation>
    <scope>NUCLEOTIDE SEQUENCE [LARGE SCALE GENOMIC DNA]</scope>
    <source>
        <strain evidence="5 6">Jura</strain>
    </source>
</reference>
<proteinExistence type="inferred from homology"/>
<feature type="compositionally biased region" description="Low complexity" evidence="2">
    <location>
        <begin position="358"/>
        <end position="375"/>
    </location>
</feature>
<dbReference type="EMBL" id="QAYL01000027">
    <property type="protein sequence ID" value="RFD24632.1"/>
    <property type="molecule type" value="Genomic_DNA"/>
</dbReference>
<feature type="domain" description="PPE" evidence="4">
    <location>
        <begin position="1"/>
        <end position="162"/>
    </location>
</feature>
<evidence type="ECO:0000256" key="1">
    <source>
        <dbReference type="ARBA" id="ARBA00010652"/>
    </source>
</evidence>
<feature type="transmembrane region" description="Helical" evidence="3">
    <location>
        <begin position="213"/>
        <end position="232"/>
    </location>
</feature>
<organism evidence="5 6">
    <name type="scientific">Mycobacterium uberis</name>
    <dbReference type="NCBI Taxonomy" id="2162698"/>
    <lineage>
        <taxon>Bacteria</taxon>
        <taxon>Bacillati</taxon>
        <taxon>Actinomycetota</taxon>
        <taxon>Actinomycetes</taxon>
        <taxon>Mycobacteriales</taxon>
        <taxon>Mycobacteriaceae</taxon>
        <taxon>Mycobacterium</taxon>
    </lineage>
</organism>
<gene>
    <name evidence="5" type="ORF">MUBE_13240</name>
</gene>
<feature type="compositionally biased region" description="Basic residues" evidence="2">
    <location>
        <begin position="376"/>
        <end position="387"/>
    </location>
</feature>
<comment type="caution">
    <text evidence="5">The sequence shown here is derived from an EMBL/GenBank/DDBJ whole genome shotgun (WGS) entry which is preliminary data.</text>
</comment>
<keyword evidence="3" id="KW-0812">Transmembrane</keyword>
<sequence length="470" mass="48737">MAIPPEVHSVLLSAGQGAGSLLAAAAQWKELSNQYTHAAAELRQLLAQLYATSWQGVSATQYVAAHGHYVAWLDQASIRSAVTAAKQETVAAAYNSAVATMPTLTELISNHTTHGVLAATNFFGVNAIPIAHNEADYARMWVQAADTMAAYQAVSEAMATTLLPTEPAPPILAPGRAAQNVQQFITGWIVQLLTGILDFLADPYTYFLEFFQRFGFSPAVAVVLAVIALQLYDFLWYPYYASYGLLLLPFFAPALSVLSALGALAVLRNGEPSAGLLPDPVKSGPNDHVGSHIRVGVAPAASVTPGESSQTGNPALSTPASATASNPPPSLSISHAVPGLSPPGISSGPKAGAESPDTANNTISAAVTSTSSPSARMHRKQRNKTRTGARGYRDEFLEITGTMADANDAPANSAPMSNTASSTDTGLLGFAGTVSTTASAPAGMAAHTSNTVPLLPTSWTTGTNETAVHE</sequence>
<evidence type="ECO:0000259" key="4">
    <source>
        <dbReference type="Pfam" id="PF00823"/>
    </source>
</evidence>
<dbReference type="GO" id="GO:0052572">
    <property type="term" value="P:response to host immune response"/>
    <property type="evidence" value="ECO:0007669"/>
    <property type="project" value="TreeGrafter"/>
</dbReference>
<comment type="similarity">
    <text evidence="1">Belongs to the mycobacterial PPE family.</text>
</comment>
<evidence type="ECO:0000313" key="6">
    <source>
        <dbReference type="Proteomes" id="UP000258522"/>
    </source>
</evidence>
<dbReference type="SUPFAM" id="SSF140459">
    <property type="entry name" value="PE/PPE dimer-like"/>
    <property type="match status" value="1"/>
</dbReference>
<keyword evidence="6" id="KW-1185">Reference proteome</keyword>
<dbReference type="AlphaFoldDB" id="A0A3E1HDV2"/>
<feature type="region of interest" description="Disordered" evidence="2">
    <location>
        <begin position="301"/>
        <end position="391"/>
    </location>
</feature>
<name>A0A3E1HDV2_9MYCO</name>
<dbReference type="InterPro" id="IPR038332">
    <property type="entry name" value="PPE_sf"/>
</dbReference>
<dbReference type="RefSeq" id="WP_116540884.1">
    <property type="nucleotide sequence ID" value="NZ_QAYL01000027.1"/>
</dbReference>
<keyword evidence="3" id="KW-1133">Transmembrane helix</keyword>
<dbReference type="Pfam" id="PF00823">
    <property type="entry name" value="PPE"/>
    <property type="match status" value="1"/>
</dbReference>
<dbReference type="InterPro" id="IPR000030">
    <property type="entry name" value="PPE_dom"/>
</dbReference>